<sequence length="64" mass="6935">MAVCALFLLFLPSGKDAALGICRELGSKMIAFDINNIDGLSCGYCLRIKENKEVDEGEVIELSP</sequence>
<dbReference type="EMBL" id="CM047745">
    <property type="protein sequence ID" value="KAJ0025774.1"/>
    <property type="molecule type" value="Genomic_DNA"/>
</dbReference>
<reference evidence="2" key="1">
    <citation type="journal article" date="2023" name="G3 (Bethesda)">
        <title>Genome assembly and association tests identify interacting loci associated with vigor, precocity, and sex in interspecific pistachio rootstocks.</title>
        <authorList>
            <person name="Palmer W."/>
            <person name="Jacygrad E."/>
            <person name="Sagayaradj S."/>
            <person name="Cavanaugh K."/>
            <person name="Han R."/>
            <person name="Bertier L."/>
            <person name="Beede B."/>
            <person name="Kafkas S."/>
            <person name="Golino D."/>
            <person name="Preece J."/>
            <person name="Michelmore R."/>
        </authorList>
    </citation>
    <scope>NUCLEOTIDE SEQUENCE [LARGE SCALE GENOMIC DNA]</scope>
</reference>
<name>A0ACC0XWW5_9ROSI</name>
<dbReference type="Proteomes" id="UP001163603">
    <property type="component" value="Chromosome 10"/>
</dbReference>
<evidence type="ECO:0000313" key="2">
    <source>
        <dbReference type="Proteomes" id="UP001163603"/>
    </source>
</evidence>
<organism evidence="1 2">
    <name type="scientific">Pistacia integerrima</name>
    <dbReference type="NCBI Taxonomy" id="434235"/>
    <lineage>
        <taxon>Eukaryota</taxon>
        <taxon>Viridiplantae</taxon>
        <taxon>Streptophyta</taxon>
        <taxon>Embryophyta</taxon>
        <taxon>Tracheophyta</taxon>
        <taxon>Spermatophyta</taxon>
        <taxon>Magnoliopsida</taxon>
        <taxon>eudicotyledons</taxon>
        <taxon>Gunneridae</taxon>
        <taxon>Pentapetalae</taxon>
        <taxon>rosids</taxon>
        <taxon>malvids</taxon>
        <taxon>Sapindales</taxon>
        <taxon>Anacardiaceae</taxon>
        <taxon>Pistacia</taxon>
    </lineage>
</organism>
<accession>A0ACC0XWW5</accession>
<keyword evidence="2" id="KW-1185">Reference proteome</keyword>
<comment type="caution">
    <text evidence="1">The sequence shown here is derived from an EMBL/GenBank/DDBJ whole genome shotgun (WGS) entry which is preliminary data.</text>
</comment>
<proteinExistence type="predicted"/>
<evidence type="ECO:0000313" key="1">
    <source>
        <dbReference type="EMBL" id="KAJ0025774.1"/>
    </source>
</evidence>
<gene>
    <name evidence="1" type="ORF">Pint_06919</name>
</gene>
<protein>
    <submittedName>
        <fullName evidence="1">Uncharacterized protein</fullName>
    </submittedName>
</protein>